<keyword evidence="8" id="KW-1185">Reference proteome</keyword>
<gene>
    <name evidence="7" type="ORF">HYH02_006257</name>
</gene>
<accession>A0A835WKG7</accession>
<dbReference type="AlphaFoldDB" id="A0A835WKG7"/>
<dbReference type="OrthoDB" id="550075at2759"/>
<evidence type="ECO:0000259" key="6">
    <source>
        <dbReference type="PROSITE" id="PS50865"/>
    </source>
</evidence>
<proteinExistence type="predicted"/>
<dbReference type="SUPFAM" id="SSF144232">
    <property type="entry name" value="HIT/MYND zinc finger-like"/>
    <property type="match status" value="1"/>
</dbReference>
<feature type="compositionally biased region" description="Low complexity" evidence="5">
    <location>
        <begin position="450"/>
        <end position="487"/>
    </location>
</feature>
<dbReference type="InterPro" id="IPR002893">
    <property type="entry name" value="Znf_MYND"/>
</dbReference>
<sequence length="487" mass="51041">MGLQLLYTELVTGGSRAMDTSFMIRLWQAGRHVEMLASTRFTFAEPTEEGAEMQFEEAVARWETGPSGQPVPHFATAPLAPCPSKHFLTITADDFVLLLVAMYSCSRVMRAAMPAAFHTAFNLWAYVAARDRIRAELLPELAARTAGQPWAMGVEQLEAVCGTLCAITLEQGLMEGLADPAHGSFKQARTAYLYAAAERLMELAPHCGPLTLRPLMEAVGSYGQPWEMCSVASRMAAQGEAEGNDLAVLVGAATHLAAALGGLLLGGPDPYGRNPYPLAELRQMYGKMVAAERRLERWNMRCTVSGQAHDCILIAKEGMALFAAQPDTALVTLPARPGLANALARTLRGGGSASANAGAAQPRPSPSGASAPPSAAAAGAASGTAAPAAALAPGEQMCDGCRRGFLVTRRCGQCRRRRYCSQACQAKDWRAGHKAECKRLAVEAEKEAEAGAGATEGLEAAEGPKGAEATGAEGPNGAEAEGAAAVE</sequence>
<reference evidence="7" key="1">
    <citation type="journal article" date="2020" name="bioRxiv">
        <title>Comparative genomics of Chlamydomonas.</title>
        <authorList>
            <person name="Craig R.J."/>
            <person name="Hasan A.R."/>
            <person name="Ness R.W."/>
            <person name="Keightley P.D."/>
        </authorList>
    </citation>
    <scope>NUCLEOTIDE SEQUENCE</scope>
    <source>
        <strain evidence="7">CCAP 11/173</strain>
    </source>
</reference>
<keyword evidence="2 4" id="KW-0863">Zinc-finger</keyword>
<dbReference type="Pfam" id="PF01753">
    <property type="entry name" value="zf-MYND"/>
    <property type="match status" value="1"/>
</dbReference>
<dbReference type="GO" id="GO:0008270">
    <property type="term" value="F:zinc ion binding"/>
    <property type="evidence" value="ECO:0007669"/>
    <property type="project" value="UniProtKB-KW"/>
</dbReference>
<keyword evidence="3" id="KW-0862">Zinc</keyword>
<evidence type="ECO:0000256" key="3">
    <source>
        <dbReference type="ARBA" id="ARBA00022833"/>
    </source>
</evidence>
<comment type="caution">
    <text evidence="7">The sequence shown here is derived from an EMBL/GenBank/DDBJ whole genome shotgun (WGS) entry which is preliminary data.</text>
</comment>
<protein>
    <recommendedName>
        <fullName evidence="6">MYND-type domain-containing protein</fullName>
    </recommendedName>
</protein>
<feature type="region of interest" description="Disordered" evidence="5">
    <location>
        <begin position="351"/>
        <end position="378"/>
    </location>
</feature>
<evidence type="ECO:0000256" key="1">
    <source>
        <dbReference type="ARBA" id="ARBA00022723"/>
    </source>
</evidence>
<feature type="compositionally biased region" description="Low complexity" evidence="5">
    <location>
        <begin position="353"/>
        <end position="378"/>
    </location>
</feature>
<feature type="domain" description="MYND-type" evidence="6">
    <location>
        <begin position="398"/>
        <end position="437"/>
    </location>
</feature>
<evidence type="ECO:0000313" key="8">
    <source>
        <dbReference type="Proteomes" id="UP000613740"/>
    </source>
</evidence>
<feature type="region of interest" description="Disordered" evidence="5">
    <location>
        <begin position="444"/>
        <end position="487"/>
    </location>
</feature>
<dbReference type="PROSITE" id="PS01360">
    <property type="entry name" value="ZF_MYND_1"/>
    <property type="match status" value="1"/>
</dbReference>
<evidence type="ECO:0000313" key="7">
    <source>
        <dbReference type="EMBL" id="KAG2448909.1"/>
    </source>
</evidence>
<dbReference type="PROSITE" id="PS50865">
    <property type="entry name" value="ZF_MYND_2"/>
    <property type="match status" value="1"/>
</dbReference>
<dbReference type="EMBL" id="JAEHOD010000016">
    <property type="protein sequence ID" value="KAG2448909.1"/>
    <property type="molecule type" value="Genomic_DNA"/>
</dbReference>
<evidence type="ECO:0000256" key="2">
    <source>
        <dbReference type="ARBA" id="ARBA00022771"/>
    </source>
</evidence>
<organism evidence="7 8">
    <name type="scientific">Chlamydomonas schloesseri</name>
    <dbReference type="NCBI Taxonomy" id="2026947"/>
    <lineage>
        <taxon>Eukaryota</taxon>
        <taxon>Viridiplantae</taxon>
        <taxon>Chlorophyta</taxon>
        <taxon>core chlorophytes</taxon>
        <taxon>Chlorophyceae</taxon>
        <taxon>CS clade</taxon>
        <taxon>Chlamydomonadales</taxon>
        <taxon>Chlamydomonadaceae</taxon>
        <taxon>Chlamydomonas</taxon>
    </lineage>
</organism>
<evidence type="ECO:0000256" key="5">
    <source>
        <dbReference type="SAM" id="MobiDB-lite"/>
    </source>
</evidence>
<keyword evidence="1" id="KW-0479">Metal-binding</keyword>
<dbReference type="Proteomes" id="UP000613740">
    <property type="component" value="Unassembled WGS sequence"/>
</dbReference>
<evidence type="ECO:0000256" key="4">
    <source>
        <dbReference type="PROSITE-ProRule" id="PRU00134"/>
    </source>
</evidence>
<name>A0A835WKG7_9CHLO</name>
<dbReference type="Gene3D" id="6.10.140.2220">
    <property type="match status" value="1"/>
</dbReference>